<evidence type="ECO:0000256" key="2">
    <source>
        <dbReference type="PROSITE-ProRule" id="PRU00335"/>
    </source>
</evidence>
<dbReference type="Proteomes" id="UP001500274">
    <property type="component" value="Unassembled WGS sequence"/>
</dbReference>
<accession>A0ABP6BRM9</accession>
<dbReference type="InterPro" id="IPR009057">
    <property type="entry name" value="Homeodomain-like_sf"/>
</dbReference>
<name>A0ABP6BRM9_9MICO</name>
<keyword evidence="6" id="KW-1185">Reference proteome</keyword>
<gene>
    <name evidence="5" type="ORF">GCM10009862_22810</name>
</gene>
<dbReference type="EMBL" id="BAAARI010000014">
    <property type="protein sequence ID" value="GAA2583063.1"/>
    <property type="molecule type" value="Genomic_DNA"/>
</dbReference>
<dbReference type="Gene3D" id="1.10.357.10">
    <property type="entry name" value="Tetracycline Repressor, domain 2"/>
    <property type="match status" value="1"/>
</dbReference>
<evidence type="ECO:0000256" key="1">
    <source>
        <dbReference type="ARBA" id="ARBA00023125"/>
    </source>
</evidence>
<proteinExistence type="predicted"/>
<organism evidence="5 6">
    <name type="scientific">Microbacterium binotii</name>
    <dbReference type="NCBI Taxonomy" id="462710"/>
    <lineage>
        <taxon>Bacteria</taxon>
        <taxon>Bacillati</taxon>
        <taxon>Actinomycetota</taxon>
        <taxon>Actinomycetes</taxon>
        <taxon>Micrococcales</taxon>
        <taxon>Microbacteriaceae</taxon>
        <taxon>Microbacterium</taxon>
    </lineage>
</organism>
<evidence type="ECO:0000259" key="4">
    <source>
        <dbReference type="PROSITE" id="PS50977"/>
    </source>
</evidence>
<comment type="caution">
    <text evidence="5">The sequence shown here is derived from an EMBL/GenBank/DDBJ whole genome shotgun (WGS) entry which is preliminary data.</text>
</comment>
<feature type="region of interest" description="Disordered" evidence="3">
    <location>
        <begin position="1"/>
        <end position="29"/>
    </location>
</feature>
<dbReference type="SUPFAM" id="SSF46689">
    <property type="entry name" value="Homeodomain-like"/>
    <property type="match status" value="1"/>
</dbReference>
<dbReference type="PROSITE" id="PS50977">
    <property type="entry name" value="HTH_TETR_2"/>
    <property type="match status" value="1"/>
</dbReference>
<protein>
    <recommendedName>
        <fullName evidence="4">HTH tetR-type domain-containing protein</fullName>
    </recommendedName>
</protein>
<evidence type="ECO:0000256" key="3">
    <source>
        <dbReference type="SAM" id="MobiDB-lite"/>
    </source>
</evidence>
<dbReference type="InterPro" id="IPR001647">
    <property type="entry name" value="HTH_TetR"/>
</dbReference>
<dbReference type="RefSeq" id="WP_344229594.1">
    <property type="nucleotide sequence ID" value="NZ_BAAARI010000014.1"/>
</dbReference>
<dbReference type="Pfam" id="PF00440">
    <property type="entry name" value="TetR_N"/>
    <property type="match status" value="1"/>
</dbReference>
<feature type="DNA-binding region" description="H-T-H motif" evidence="2">
    <location>
        <begin position="57"/>
        <end position="76"/>
    </location>
</feature>
<feature type="domain" description="HTH tetR-type" evidence="4">
    <location>
        <begin position="30"/>
        <end position="94"/>
    </location>
</feature>
<reference evidence="6" key="1">
    <citation type="journal article" date="2019" name="Int. J. Syst. Evol. Microbiol.">
        <title>The Global Catalogue of Microorganisms (GCM) 10K type strain sequencing project: providing services to taxonomists for standard genome sequencing and annotation.</title>
        <authorList>
            <consortium name="The Broad Institute Genomics Platform"/>
            <consortium name="The Broad Institute Genome Sequencing Center for Infectious Disease"/>
            <person name="Wu L."/>
            <person name="Ma J."/>
        </authorList>
    </citation>
    <scope>NUCLEOTIDE SEQUENCE [LARGE SCALE GENOMIC DNA]</scope>
    <source>
        <strain evidence="6">JCM 16365</strain>
    </source>
</reference>
<keyword evidence="1 2" id="KW-0238">DNA-binding</keyword>
<evidence type="ECO:0000313" key="5">
    <source>
        <dbReference type="EMBL" id="GAA2583063.1"/>
    </source>
</evidence>
<evidence type="ECO:0000313" key="6">
    <source>
        <dbReference type="Proteomes" id="UP001500274"/>
    </source>
</evidence>
<sequence>MPTQDEQQDSGRRVHNDSSQTGRARRIPRDELRRRVLDAAAELLADGAVSVGLHQLNMEELIRRVGVPRSSAFAAFGGKDQLLSALMLRLLEPRGPHPIGYSAATIQIATEVFEQYSEHLVDATGAPDPVGVERVLQESVRRAIGQNVLDTMASTEWKNYMALSVSVSSLPDDQQAEVRRALAASQTRFLSEIADIYQRVLARVEREPVPGVTWQQIAAAGASLIEGMASKRLVGIEGIDDVVLREGIDGEEVPWELPALAFWSLLMGLTRPAGEPRHTA</sequence>